<feature type="domain" description="Beta-Casp" evidence="6">
    <location>
        <begin position="378"/>
        <end position="515"/>
    </location>
</feature>
<feature type="compositionally biased region" description="Polar residues" evidence="5">
    <location>
        <begin position="56"/>
        <end position="65"/>
    </location>
</feature>
<dbReference type="Gene3D" id="3.60.15.10">
    <property type="entry name" value="Ribonuclease Z/Hydroxyacylglutathione hydrolase-like"/>
    <property type="match status" value="1"/>
</dbReference>
<evidence type="ECO:0000256" key="3">
    <source>
        <dbReference type="ARBA" id="ARBA00022490"/>
    </source>
</evidence>
<keyword evidence="4" id="KW-0539">Nucleus</keyword>
<organism evidence="7 8">
    <name type="scientific">Stylonychia lemnae</name>
    <name type="common">Ciliate</name>
    <dbReference type="NCBI Taxonomy" id="5949"/>
    <lineage>
        <taxon>Eukaryota</taxon>
        <taxon>Sar</taxon>
        <taxon>Alveolata</taxon>
        <taxon>Ciliophora</taxon>
        <taxon>Intramacronucleata</taxon>
        <taxon>Spirotrichea</taxon>
        <taxon>Stichotrichia</taxon>
        <taxon>Sporadotrichida</taxon>
        <taxon>Oxytrichidae</taxon>
        <taxon>Stylonychinae</taxon>
        <taxon>Stylonychia</taxon>
    </lineage>
</organism>
<reference evidence="7 8" key="1">
    <citation type="submission" date="2014-06" db="EMBL/GenBank/DDBJ databases">
        <authorList>
            <person name="Swart Estienne"/>
        </authorList>
    </citation>
    <scope>NUCLEOTIDE SEQUENCE [LARGE SCALE GENOMIC DNA]</scope>
    <source>
        <strain evidence="7 8">130c</strain>
    </source>
</reference>
<evidence type="ECO:0000256" key="2">
    <source>
        <dbReference type="ARBA" id="ARBA00004496"/>
    </source>
</evidence>
<gene>
    <name evidence="7" type="primary">Contig3049.g3258</name>
    <name evidence="7" type="ORF">STYLEM_7948</name>
</gene>
<evidence type="ECO:0000313" key="8">
    <source>
        <dbReference type="Proteomes" id="UP000039865"/>
    </source>
</evidence>
<keyword evidence="8" id="KW-1185">Reference proteome</keyword>
<dbReference type="SUPFAM" id="SSF56281">
    <property type="entry name" value="Metallo-hydrolase/oxidoreductase"/>
    <property type="match status" value="1"/>
</dbReference>
<dbReference type="InterPro" id="IPR022712">
    <property type="entry name" value="Beta_Casp"/>
</dbReference>
<dbReference type="PANTHER" id="PTHR46094">
    <property type="entry name" value="INTEGRATOR COMPLEX SUBUNIT 9"/>
    <property type="match status" value="1"/>
</dbReference>
<evidence type="ECO:0000256" key="1">
    <source>
        <dbReference type="ARBA" id="ARBA00004123"/>
    </source>
</evidence>
<dbReference type="GO" id="GO:0005737">
    <property type="term" value="C:cytoplasm"/>
    <property type="evidence" value="ECO:0007669"/>
    <property type="project" value="UniProtKB-SubCell"/>
</dbReference>
<evidence type="ECO:0000259" key="6">
    <source>
        <dbReference type="SMART" id="SM01027"/>
    </source>
</evidence>
<sequence length="781" mass="90276">MKITNLSQSTQDGDLFLIQVQKVTILYGSTLKLSSILNYLPAHFNFPEDDELDGLASNSDRNSPKSQKRQKLQDKEEQFAQLLQPLNINDCDFESFPNPDILQPQKPFTKLKYTSQSNATDGLQANTNNKLYKKLDGRYFIDNESIKFELRKLNIVQLSDIDIILVCNFNDIYGLPFITRLQSQFMGKIYMTLPMGQIGQQLLKEFVIQNDNRNLTKDLGSKDSSYFKHEKLRELFKRQGIDEWQDLYTYADIERCFTDYVKLLNYNESFTFDNLIKMTPLSSGLHLGSCNWLLEIGQHRVGILSNSSEEGDFRYPLYFNVEDLFKNLDVLIVGSILKQQNDQLFFWQQSKLFYEKLNNCLNSSLNAKVLLPVQPTFILEIIDILIHKLTNVRIIFISESADQIMQYANISVEYLNQKLQTKIQGSENPFQFEKLLNDDRMQVFSNIEQYLEHKKEKQLMNGGIGSFDEFSKEIIITSHPSMRLGESSYWLNHLNKNNQSQSFMILTDSQFCHDELLMKPFAKANNVKVLYSPIDPNLTFTQLNNILNKFKPKRLICPASYTREQKSVGIDQANFKNALIIQDLEGTVVNTIKESMTVCLTDDDIGTLKYKGLCPTLIANKIKIKNKNQQKISRVQGIDIEFKDNQYTIVDVVSGQDQTEQKQALSLYSKLLELNQSKQSDQRQNSGQIQQSKISNNTRLIKVNSLIPLDKSLNQLRVTLQQSGFKNHLEELEDLGIIKLEEYDCQISVDYRERCISVECQNDFQVMIKVNDTIKKTLKLI</sequence>
<protein>
    <submittedName>
        <fullName evidence="7">Integrator complex subunit 9-like</fullName>
    </submittedName>
</protein>
<dbReference type="GO" id="GO:0034472">
    <property type="term" value="P:snRNA 3'-end processing"/>
    <property type="evidence" value="ECO:0007669"/>
    <property type="project" value="TreeGrafter"/>
</dbReference>
<keyword evidence="3" id="KW-0963">Cytoplasm</keyword>
<dbReference type="OrthoDB" id="5600060at2759"/>
<dbReference type="GO" id="GO:0032039">
    <property type="term" value="C:integrator complex"/>
    <property type="evidence" value="ECO:0007669"/>
    <property type="project" value="InterPro"/>
</dbReference>
<proteinExistence type="predicted"/>
<dbReference type="InterPro" id="IPR036866">
    <property type="entry name" value="RibonucZ/Hydroxyglut_hydro"/>
</dbReference>
<comment type="subcellular location">
    <subcellularLocation>
        <location evidence="2">Cytoplasm</location>
    </subcellularLocation>
    <subcellularLocation>
        <location evidence="1">Nucleus</location>
    </subcellularLocation>
</comment>
<dbReference type="InParanoid" id="A0A078ADK7"/>
<name>A0A078ADK7_STYLE</name>
<dbReference type="EMBL" id="CCKQ01007574">
    <property type="protein sequence ID" value="CDW78963.1"/>
    <property type="molecule type" value="Genomic_DNA"/>
</dbReference>
<dbReference type="SMART" id="SM01027">
    <property type="entry name" value="Beta-Casp"/>
    <property type="match status" value="1"/>
</dbReference>
<accession>A0A078ADK7</accession>
<dbReference type="Proteomes" id="UP000039865">
    <property type="component" value="Unassembled WGS sequence"/>
</dbReference>
<evidence type="ECO:0000313" key="7">
    <source>
        <dbReference type="EMBL" id="CDW78963.1"/>
    </source>
</evidence>
<evidence type="ECO:0000256" key="4">
    <source>
        <dbReference type="ARBA" id="ARBA00023242"/>
    </source>
</evidence>
<dbReference type="InterPro" id="IPR027074">
    <property type="entry name" value="Integrator_9su"/>
</dbReference>
<dbReference type="AlphaFoldDB" id="A0A078ADK7"/>
<evidence type="ECO:0000256" key="5">
    <source>
        <dbReference type="SAM" id="MobiDB-lite"/>
    </source>
</evidence>
<feature type="region of interest" description="Disordered" evidence="5">
    <location>
        <begin position="51"/>
        <end position="73"/>
    </location>
</feature>
<dbReference type="PANTHER" id="PTHR46094:SF1">
    <property type="entry name" value="INTEGRATOR COMPLEX SUBUNIT 9"/>
    <property type="match status" value="1"/>
</dbReference>